<proteinExistence type="predicted"/>
<feature type="DNA-binding region" description="H-T-H motif" evidence="4">
    <location>
        <begin position="25"/>
        <end position="44"/>
    </location>
</feature>
<evidence type="ECO:0000256" key="1">
    <source>
        <dbReference type="ARBA" id="ARBA00023015"/>
    </source>
</evidence>
<dbReference type="SUPFAM" id="SSF48498">
    <property type="entry name" value="Tetracyclin repressor-like, C-terminal domain"/>
    <property type="match status" value="1"/>
</dbReference>
<evidence type="ECO:0000259" key="5">
    <source>
        <dbReference type="PROSITE" id="PS50977"/>
    </source>
</evidence>
<name>A0A852Z2B6_9ACTN</name>
<evidence type="ECO:0000313" key="6">
    <source>
        <dbReference type="EMBL" id="NYH80152.1"/>
    </source>
</evidence>
<protein>
    <submittedName>
        <fullName evidence="6">AcrR family transcriptional regulator</fullName>
    </submittedName>
</protein>
<dbReference type="SUPFAM" id="SSF46689">
    <property type="entry name" value="Homeodomain-like"/>
    <property type="match status" value="1"/>
</dbReference>
<keyword evidence="2 4" id="KW-0238">DNA-binding</keyword>
<accession>A0A852Z2B6</accession>
<keyword evidence="7" id="KW-1185">Reference proteome</keyword>
<dbReference type="Proteomes" id="UP000548304">
    <property type="component" value="Unassembled WGS sequence"/>
</dbReference>
<dbReference type="PANTHER" id="PTHR30055:SF234">
    <property type="entry name" value="HTH-TYPE TRANSCRIPTIONAL REGULATOR BETI"/>
    <property type="match status" value="1"/>
</dbReference>
<dbReference type="PRINTS" id="PR00455">
    <property type="entry name" value="HTHTETR"/>
</dbReference>
<dbReference type="AlphaFoldDB" id="A0A852Z2B6"/>
<evidence type="ECO:0000256" key="2">
    <source>
        <dbReference type="ARBA" id="ARBA00023125"/>
    </source>
</evidence>
<dbReference type="InterPro" id="IPR050109">
    <property type="entry name" value="HTH-type_TetR-like_transc_reg"/>
</dbReference>
<sequence length="184" mass="20008">MGETRDRLLRVAGEVIHRGGVRALTLESVARAAGVSKGGLLYHFPSKHALVEAMAEARVAEIRSAMERHREQNRDHGPVAGYIASLDAAPDTHLDTALMAAAFEYPEAVAPFRRAFAEFQRVSRESNADPTLGTLLRLACDGLWLAELVGLDVLEPSERAAVLTRMTTLAAEEADPPPETKVER</sequence>
<evidence type="ECO:0000256" key="3">
    <source>
        <dbReference type="ARBA" id="ARBA00023163"/>
    </source>
</evidence>
<keyword evidence="3" id="KW-0804">Transcription</keyword>
<evidence type="ECO:0000256" key="4">
    <source>
        <dbReference type="PROSITE-ProRule" id="PRU00335"/>
    </source>
</evidence>
<gene>
    <name evidence="6" type="ORF">FHR84_003501</name>
</gene>
<dbReference type="Pfam" id="PF00440">
    <property type="entry name" value="TetR_N"/>
    <property type="match status" value="1"/>
</dbReference>
<dbReference type="InterPro" id="IPR001647">
    <property type="entry name" value="HTH_TetR"/>
</dbReference>
<dbReference type="InterPro" id="IPR041479">
    <property type="entry name" value="TetR_CgmR_C"/>
</dbReference>
<dbReference type="GO" id="GO:0003700">
    <property type="term" value="F:DNA-binding transcription factor activity"/>
    <property type="evidence" value="ECO:0007669"/>
    <property type="project" value="TreeGrafter"/>
</dbReference>
<dbReference type="Pfam" id="PF17937">
    <property type="entry name" value="TetR_C_28"/>
    <property type="match status" value="1"/>
</dbReference>
<organism evidence="6 7">
    <name type="scientific">Actinopolyspora biskrensis</name>
    <dbReference type="NCBI Taxonomy" id="1470178"/>
    <lineage>
        <taxon>Bacteria</taxon>
        <taxon>Bacillati</taxon>
        <taxon>Actinomycetota</taxon>
        <taxon>Actinomycetes</taxon>
        <taxon>Actinopolysporales</taxon>
        <taxon>Actinopolysporaceae</taxon>
        <taxon>Actinopolyspora</taxon>
    </lineage>
</organism>
<comment type="caution">
    <text evidence="6">The sequence shown here is derived from an EMBL/GenBank/DDBJ whole genome shotgun (WGS) entry which is preliminary data.</text>
</comment>
<keyword evidence="1" id="KW-0805">Transcription regulation</keyword>
<feature type="domain" description="HTH tetR-type" evidence="5">
    <location>
        <begin position="2"/>
        <end position="62"/>
    </location>
</feature>
<dbReference type="EMBL" id="JACBYW010000006">
    <property type="protein sequence ID" value="NYH80152.1"/>
    <property type="molecule type" value="Genomic_DNA"/>
</dbReference>
<reference evidence="6 7" key="1">
    <citation type="submission" date="2020-07" db="EMBL/GenBank/DDBJ databases">
        <title>Genomic Encyclopedia of Type Strains, Phase III (KMG-III): the genomes of soil and plant-associated and newly described type strains.</title>
        <authorList>
            <person name="Whitman W."/>
        </authorList>
    </citation>
    <scope>NUCLEOTIDE SEQUENCE [LARGE SCALE GENOMIC DNA]</scope>
    <source>
        <strain evidence="6 7">CECT 8576</strain>
    </source>
</reference>
<dbReference type="Gene3D" id="1.10.357.10">
    <property type="entry name" value="Tetracycline Repressor, domain 2"/>
    <property type="match status" value="1"/>
</dbReference>
<dbReference type="RefSeq" id="WP_179536498.1">
    <property type="nucleotide sequence ID" value="NZ_JACBYW010000006.1"/>
</dbReference>
<dbReference type="GO" id="GO:0000976">
    <property type="term" value="F:transcription cis-regulatory region binding"/>
    <property type="evidence" value="ECO:0007669"/>
    <property type="project" value="TreeGrafter"/>
</dbReference>
<dbReference type="InterPro" id="IPR036271">
    <property type="entry name" value="Tet_transcr_reg_TetR-rel_C_sf"/>
</dbReference>
<dbReference type="PROSITE" id="PS50977">
    <property type="entry name" value="HTH_TETR_2"/>
    <property type="match status" value="1"/>
</dbReference>
<dbReference type="InterPro" id="IPR009057">
    <property type="entry name" value="Homeodomain-like_sf"/>
</dbReference>
<dbReference type="PANTHER" id="PTHR30055">
    <property type="entry name" value="HTH-TYPE TRANSCRIPTIONAL REGULATOR RUTR"/>
    <property type="match status" value="1"/>
</dbReference>
<evidence type="ECO:0000313" key="7">
    <source>
        <dbReference type="Proteomes" id="UP000548304"/>
    </source>
</evidence>